<comment type="caution">
    <text evidence="1">The sequence shown here is derived from an EMBL/GenBank/DDBJ whole genome shotgun (WGS) entry which is preliminary data.</text>
</comment>
<sequence length="59" mass="6738">MKLNAKKSCHRIFLYNLKRTCTFPFLDSSSTLPFPTGIIVEESGKGRVEEQNAYKLICI</sequence>
<evidence type="ECO:0000313" key="2">
    <source>
        <dbReference type="Proteomes" id="UP000276133"/>
    </source>
</evidence>
<organism evidence="1 2">
    <name type="scientific">Brachionus plicatilis</name>
    <name type="common">Marine rotifer</name>
    <name type="synonym">Brachionus muelleri</name>
    <dbReference type="NCBI Taxonomy" id="10195"/>
    <lineage>
        <taxon>Eukaryota</taxon>
        <taxon>Metazoa</taxon>
        <taxon>Spiralia</taxon>
        <taxon>Gnathifera</taxon>
        <taxon>Rotifera</taxon>
        <taxon>Eurotatoria</taxon>
        <taxon>Monogononta</taxon>
        <taxon>Pseudotrocha</taxon>
        <taxon>Ploima</taxon>
        <taxon>Brachionidae</taxon>
        <taxon>Brachionus</taxon>
    </lineage>
</organism>
<keyword evidence="2" id="KW-1185">Reference proteome</keyword>
<dbReference type="AlphaFoldDB" id="A0A3M7S073"/>
<evidence type="ECO:0000313" key="1">
    <source>
        <dbReference type="EMBL" id="RNA29070.1"/>
    </source>
</evidence>
<protein>
    <submittedName>
        <fullName evidence="1">Uncharacterized protein</fullName>
    </submittedName>
</protein>
<gene>
    <name evidence="1" type="ORF">BpHYR1_040831</name>
</gene>
<dbReference type="Proteomes" id="UP000276133">
    <property type="component" value="Unassembled WGS sequence"/>
</dbReference>
<name>A0A3M7S073_BRAPC</name>
<dbReference type="EMBL" id="REGN01002285">
    <property type="protein sequence ID" value="RNA29070.1"/>
    <property type="molecule type" value="Genomic_DNA"/>
</dbReference>
<accession>A0A3M7S073</accession>
<proteinExistence type="predicted"/>
<reference evidence="1 2" key="1">
    <citation type="journal article" date="2018" name="Sci. Rep.">
        <title>Genomic signatures of local adaptation to the degree of environmental predictability in rotifers.</title>
        <authorList>
            <person name="Franch-Gras L."/>
            <person name="Hahn C."/>
            <person name="Garcia-Roger E.M."/>
            <person name="Carmona M.J."/>
            <person name="Serra M."/>
            <person name="Gomez A."/>
        </authorList>
    </citation>
    <scope>NUCLEOTIDE SEQUENCE [LARGE SCALE GENOMIC DNA]</scope>
    <source>
        <strain evidence="1">HYR1</strain>
    </source>
</reference>